<accession>A0A0K0XZY6</accession>
<organism evidence="1 2">
    <name type="scientific">Wenzhouxiangella marina</name>
    <dbReference type="NCBI Taxonomy" id="1579979"/>
    <lineage>
        <taxon>Bacteria</taxon>
        <taxon>Pseudomonadati</taxon>
        <taxon>Pseudomonadota</taxon>
        <taxon>Gammaproteobacteria</taxon>
        <taxon>Chromatiales</taxon>
        <taxon>Wenzhouxiangellaceae</taxon>
        <taxon>Wenzhouxiangella</taxon>
    </lineage>
</organism>
<dbReference type="Proteomes" id="UP000066624">
    <property type="component" value="Chromosome"/>
</dbReference>
<dbReference type="InterPro" id="IPR021393">
    <property type="entry name" value="DUF3034"/>
</dbReference>
<evidence type="ECO:0000313" key="1">
    <source>
        <dbReference type="EMBL" id="AKS43253.1"/>
    </source>
</evidence>
<keyword evidence="2" id="KW-1185">Reference proteome</keyword>
<protein>
    <submittedName>
        <fullName evidence="1">Uncharacterized protein</fullName>
    </submittedName>
</protein>
<name>A0A0K0XZY6_9GAMM</name>
<dbReference type="KEGG" id="wma:WM2015_2896"/>
<gene>
    <name evidence="1" type="ORF">WM2015_2896</name>
</gene>
<dbReference type="RefSeq" id="WP_245609779.1">
    <property type="nucleotide sequence ID" value="NZ_CP012154.1"/>
</dbReference>
<dbReference type="EMBL" id="CP012154">
    <property type="protein sequence ID" value="AKS43253.1"/>
    <property type="molecule type" value="Genomic_DNA"/>
</dbReference>
<reference evidence="1 2" key="1">
    <citation type="submission" date="2015-07" db="EMBL/GenBank/DDBJ databases">
        <authorList>
            <person name="Noorani M."/>
        </authorList>
    </citation>
    <scope>NUCLEOTIDE SEQUENCE [LARGE SCALE GENOMIC DNA]</scope>
    <source>
        <strain evidence="1 2">KCTC 42284</strain>
    </source>
</reference>
<dbReference type="AlphaFoldDB" id="A0A0K0XZY6"/>
<dbReference type="PATRIC" id="fig|1579979.3.peg.2962"/>
<proteinExistence type="predicted"/>
<sequence length="345" mass="36641">MKHAIAILAGLGLGLIFLPSAEAAGGRLLATGGVSQFEGAAGGGLSPWALITGYGTEDEIGGAAHYTYLHTDRYGLQSAGFKFGLFDRFEFGYTRQRLNVDSFVIQSTAGALIGGLEPLLGPADPGVASNALIDMDIYHAKLRLFGDAVYAQDSWLPQVSLGIQHKRNRDFGGGVDLPYLGEVGIPALLGARDSHGTDVYLSASKVLLGVPFGRNLLLNGTVRATRANAFGLLGFGREVINPLTGERLDLNDGHELEFELSAALFLTPTVVLGGEYRTQSNRLADQPVLGLLGAPDLAEENDAWDLFLAWFPNKTLAVTAAYVDLGNLPFQPDSEAAYLSLQASF</sequence>
<dbReference type="Pfam" id="PF11231">
    <property type="entry name" value="DUF3034"/>
    <property type="match status" value="1"/>
</dbReference>
<dbReference type="STRING" id="1579979.WM2015_2896"/>
<evidence type="ECO:0000313" key="2">
    <source>
        <dbReference type="Proteomes" id="UP000066624"/>
    </source>
</evidence>